<protein>
    <submittedName>
        <fullName evidence="2">Uncharacterized protein</fullName>
    </submittedName>
</protein>
<evidence type="ECO:0000313" key="2">
    <source>
        <dbReference type="EMBL" id="CAG5074694.1"/>
    </source>
</evidence>
<keyword evidence="3" id="KW-1185">Reference proteome</keyword>
<keyword evidence="1" id="KW-0472">Membrane</keyword>
<feature type="transmembrane region" description="Helical" evidence="1">
    <location>
        <begin position="73"/>
        <end position="96"/>
    </location>
</feature>
<evidence type="ECO:0000256" key="1">
    <source>
        <dbReference type="SAM" id="Phobius"/>
    </source>
</evidence>
<feature type="transmembrane region" description="Helical" evidence="1">
    <location>
        <begin position="47"/>
        <end position="66"/>
    </location>
</feature>
<dbReference type="EMBL" id="CAJRAU010000013">
    <property type="protein sequence ID" value="CAG5074694.1"/>
    <property type="molecule type" value="Genomic_DNA"/>
</dbReference>
<comment type="caution">
    <text evidence="2">The sequence shown here is derived from an EMBL/GenBank/DDBJ whole genome shotgun (WGS) entry which is preliminary data.</text>
</comment>
<proteinExistence type="predicted"/>
<sequence>MNRKISSLLLLLVLTITDAYLLAHPNLIGRIGIFVYKHTYIRNFPRALFTVALTVGIALALSELAYRFMKKKPALITFLFLDAVALAWFMYVYVTFSSFSYRLTGKAFIYGAHLMPVILIGIFSRYLFKRILVAEVNSKGISAVGSSENSGVEPPDGPI</sequence>
<keyword evidence="1" id="KW-1133">Transmembrane helix</keyword>
<accession>A0ABN7REY6</accession>
<gene>
    <name evidence="2" type="ORF">DYBT9623_05381</name>
</gene>
<reference evidence="2 3" key="1">
    <citation type="submission" date="2021-04" db="EMBL/GenBank/DDBJ databases">
        <authorList>
            <person name="Rodrigo-Torres L."/>
            <person name="Arahal R. D."/>
            <person name="Lucena T."/>
        </authorList>
    </citation>
    <scope>NUCLEOTIDE SEQUENCE [LARGE SCALE GENOMIC DNA]</scope>
    <source>
        <strain evidence="2 3">CECT 9623</strain>
    </source>
</reference>
<name>A0ABN7REY6_9BACT</name>
<feature type="transmembrane region" description="Helical" evidence="1">
    <location>
        <begin position="108"/>
        <end position="128"/>
    </location>
</feature>
<evidence type="ECO:0000313" key="3">
    <source>
        <dbReference type="Proteomes" id="UP000679725"/>
    </source>
</evidence>
<keyword evidence="1" id="KW-0812">Transmembrane</keyword>
<organism evidence="2 3">
    <name type="scientific">Dyadobacter linearis</name>
    <dbReference type="NCBI Taxonomy" id="2823330"/>
    <lineage>
        <taxon>Bacteria</taxon>
        <taxon>Pseudomonadati</taxon>
        <taxon>Bacteroidota</taxon>
        <taxon>Cytophagia</taxon>
        <taxon>Cytophagales</taxon>
        <taxon>Spirosomataceae</taxon>
        <taxon>Dyadobacter</taxon>
    </lineage>
</organism>
<dbReference type="Proteomes" id="UP000679725">
    <property type="component" value="Unassembled WGS sequence"/>
</dbReference>
<dbReference type="RefSeq" id="WP_229254888.1">
    <property type="nucleotide sequence ID" value="NZ_CAJRAU010000013.1"/>
</dbReference>